<protein>
    <submittedName>
        <fullName evidence="3">PEGA domain-containing protein</fullName>
    </submittedName>
</protein>
<evidence type="ECO:0000313" key="4">
    <source>
        <dbReference type="Proteomes" id="UP000298133"/>
    </source>
</evidence>
<feature type="domain" description="Sulfatase-modifying factor enzyme-like" evidence="1">
    <location>
        <begin position="430"/>
        <end position="685"/>
    </location>
</feature>
<evidence type="ECO:0000259" key="1">
    <source>
        <dbReference type="Pfam" id="PF03781"/>
    </source>
</evidence>
<reference evidence="3 4" key="1">
    <citation type="submission" date="2019-03" db="EMBL/GenBank/DDBJ databases">
        <title>Draft genome of Gammaproteobacteria bacterium LSUCC0057, a member of the SAR92 clade.</title>
        <authorList>
            <person name="Lanclos V.C."/>
            <person name="Doiron C."/>
            <person name="Henson M.W."/>
            <person name="Thrash J.C."/>
        </authorList>
    </citation>
    <scope>NUCLEOTIDE SEQUENCE [LARGE SCALE GENOMIC DNA]</scope>
    <source>
        <strain evidence="3 4">LSUCC0057</strain>
    </source>
</reference>
<keyword evidence="4" id="KW-1185">Reference proteome</keyword>
<dbReference type="InterPro" id="IPR016187">
    <property type="entry name" value="CTDL_fold"/>
</dbReference>
<feature type="domain" description="PEGA" evidence="2">
    <location>
        <begin position="199"/>
        <end position="262"/>
    </location>
</feature>
<dbReference type="Proteomes" id="UP000298133">
    <property type="component" value="Unassembled WGS sequence"/>
</dbReference>
<dbReference type="InterPro" id="IPR051043">
    <property type="entry name" value="Sulfatase_Mod_Factor_Kinase"/>
</dbReference>
<organism evidence="3 4">
    <name type="scientific">Gammaproteobacteria bacterium LSUCC0057</name>
    <dbReference type="NCBI Taxonomy" id="2559237"/>
    <lineage>
        <taxon>Bacteria</taxon>
        <taxon>Pseudomonadati</taxon>
        <taxon>Pseudomonadota</taxon>
        <taxon>Gammaproteobacteria</taxon>
        <taxon>Cellvibrionales</taxon>
        <taxon>Porticoccaceae</taxon>
        <taxon>SAR92 clade</taxon>
    </lineage>
</organism>
<sequence length="701" mass="76809">MNKPATKLHSAASRHYWRRAVVVLLLAVTLLALWYSSASRAVIVSFAAAPGADPLPADLAVELKISGWSLRLGGNYLLLPGEYSATARAPGYQPLHHSFVVDQQPTQQQRLILLEQPGEVRIELVDRDGNRIVSSAQGSVLIDGERRAHSDTLQLMRGRYRLAIEQPRYRRSEIELQVAGRAAVETAAVTLEPAWSVRTLNSEPSGATAVVDGAAVGTTPVAVELLESGSDVELRLPGFEPWRDTISALPGGPRSYTATLEPERAVLALSSTPAGAAVTLDGHFLGSTPLTSRLKVGQPLQLSLHLEGYLPHQQILQADRVEPLTLAVSLTPALGSVELSLNVAATQLVIDDGPPIAIAGRRHRLELPARRHQLTISKPGYRRQHFTVEPIAQRRQQLSVELLSHEQAFWSTRPSQLSAANGSELRLIKPSGAFTMGSARREPGRRANEGDYRARLTRPYYIATTELTNAQFQQWRQHNAGTVGGQPLGLDQQPVVNISWYEAAEYCNWLSAKEGLPAFYQLSGGTLYGVDWDATGYRLPTEAEWAYAARSRADNSSATYSWSNQRYPPTTAVANYADQSATSLLPFTLRNYDDGYQFSAPVARFPANRFGLHDLDGNVSEWVNDYYSPRPNAGRGDGDSSGPEQGELFVVRGASWALAGRSELRLAYRRSDSAAAMDVGFRLARFVDRRGIDPTAVRDHE</sequence>
<dbReference type="PANTHER" id="PTHR23150">
    <property type="entry name" value="SULFATASE MODIFYING FACTOR 1, 2"/>
    <property type="match status" value="1"/>
</dbReference>
<dbReference type="SUPFAM" id="SSF56436">
    <property type="entry name" value="C-type lectin-like"/>
    <property type="match status" value="1"/>
</dbReference>
<dbReference type="Pfam" id="PF08308">
    <property type="entry name" value="PEGA"/>
    <property type="match status" value="2"/>
</dbReference>
<evidence type="ECO:0000313" key="3">
    <source>
        <dbReference type="EMBL" id="TFH68468.1"/>
    </source>
</evidence>
<dbReference type="OrthoDB" id="9768004at2"/>
<dbReference type="PANTHER" id="PTHR23150:SF19">
    <property type="entry name" value="FORMYLGLYCINE-GENERATING ENZYME"/>
    <property type="match status" value="1"/>
</dbReference>
<dbReference type="EMBL" id="SPIA01000001">
    <property type="protein sequence ID" value="TFH68468.1"/>
    <property type="molecule type" value="Genomic_DNA"/>
</dbReference>
<dbReference type="Pfam" id="PF03781">
    <property type="entry name" value="FGE-sulfatase"/>
    <property type="match status" value="1"/>
</dbReference>
<comment type="caution">
    <text evidence="3">The sequence shown here is derived from an EMBL/GenBank/DDBJ whole genome shotgun (WGS) entry which is preliminary data.</text>
</comment>
<dbReference type="Gene3D" id="3.90.1580.10">
    <property type="entry name" value="paralog of FGE (formylglycine-generating enzyme)"/>
    <property type="match status" value="1"/>
</dbReference>
<name>A0A4Y8UJ55_9GAMM</name>
<feature type="domain" description="PEGA" evidence="2">
    <location>
        <begin position="266"/>
        <end position="330"/>
    </location>
</feature>
<dbReference type="AlphaFoldDB" id="A0A4Y8UJ55"/>
<proteinExistence type="predicted"/>
<evidence type="ECO:0000259" key="2">
    <source>
        <dbReference type="Pfam" id="PF08308"/>
    </source>
</evidence>
<dbReference type="InterPro" id="IPR042095">
    <property type="entry name" value="SUMF_sf"/>
</dbReference>
<dbReference type="GO" id="GO:0120147">
    <property type="term" value="F:formylglycine-generating oxidase activity"/>
    <property type="evidence" value="ECO:0007669"/>
    <property type="project" value="TreeGrafter"/>
</dbReference>
<gene>
    <name evidence="3" type="ORF">E3W66_00455</name>
</gene>
<accession>A0A4Y8UJ55</accession>
<dbReference type="InterPro" id="IPR013229">
    <property type="entry name" value="PEGA"/>
</dbReference>
<dbReference type="InterPro" id="IPR005532">
    <property type="entry name" value="SUMF_dom"/>
</dbReference>